<proteinExistence type="predicted"/>
<protein>
    <recommendedName>
        <fullName evidence="3">Ankyrin repeat protein</fullName>
    </recommendedName>
</protein>
<dbReference type="EMBL" id="ADBJ01000029">
    <property type="protein sequence ID" value="EFA80563.1"/>
    <property type="molecule type" value="Genomic_DNA"/>
</dbReference>
<dbReference type="InterPro" id="IPR002110">
    <property type="entry name" value="Ankyrin_rpt"/>
</dbReference>
<dbReference type="PANTHER" id="PTHR46586">
    <property type="entry name" value="ANKYRIN REPEAT-CONTAINING PROTEIN"/>
    <property type="match status" value="1"/>
</dbReference>
<dbReference type="Pfam" id="PF13637">
    <property type="entry name" value="Ank_4"/>
    <property type="match status" value="1"/>
</dbReference>
<sequence>MIFFDFDCETTDFFNTLVQVAKLGYLSVLKWIHSNYPKLKTSESLIDHAVCSGNLELVEWINENRSEPCSSLAMDNAALYNHLKLLKWLHFNRSEGCSVDAMNFASRHNLQMVKWLHFNRSEGCTLDALRSAIIFNRSDIVKFLIENRSECYNEEAAKEIKLAISHSDYDIIQYFYQKFKYSNSDFTYHRELDGTTCDQNSIFNMDISELSFCDDDEY</sequence>
<gene>
    <name evidence="1" type="ORF">PPL_06502</name>
</gene>
<dbReference type="SUPFAM" id="SSF140860">
    <property type="entry name" value="Pseudo ankyrin repeat-like"/>
    <property type="match status" value="1"/>
</dbReference>
<name>D3BDB9_HETP5</name>
<dbReference type="STRING" id="670386.D3BDB9"/>
<reference evidence="1 2" key="1">
    <citation type="journal article" date="2011" name="Genome Res.">
        <title>Phylogeny-wide analysis of social amoeba genomes highlights ancient origins for complex intercellular communication.</title>
        <authorList>
            <person name="Heidel A.J."/>
            <person name="Lawal H.M."/>
            <person name="Felder M."/>
            <person name="Schilde C."/>
            <person name="Helps N.R."/>
            <person name="Tunggal B."/>
            <person name="Rivero F."/>
            <person name="John U."/>
            <person name="Schleicher M."/>
            <person name="Eichinger L."/>
            <person name="Platzer M."/>
            <person name="Noegel A.A."/>
            <person name="Schaap P."/>
            <person name="Gloeckner G."/>
        </authorList>
    </citation>
    <scope>NUCLEOTIDE SEQUENCE [LARGE SCALE GENOMIC DNA]</scope>
    <source>
        <strain evidence="2">ATCC 26659 / Pp 5 / PN500</strain>
    </source>
</reference>
<dbReference type="InterPro" id="IPR052050">
    <property type="entry name" value="SecEffector_AnkRepeat"/>
</dbReference>
<accession>D3BDB9</accession>
<organism evidence="1 2">
    <name type="scientific">Heterostelium pallidum (strain ATCC 26659 / Pp 5 / PN500)</name>
    <name type="common">Cellular slime mold</name>
    <name type="synonym">Polysphondylium pallidum</name>
    <dbReference type="NCBI Taxonomy" id="670386"/>
    <lineage>
        <taxon>Eukaryota</taxon>
        <taxon>Amoebozoa</taxon>
        <taxon>Evosea</taxon>
        <taxon>Eumycetozoa</taxon>
        <taxon>Dictyostelia</taxon>
        <taxon>Acytosteliales</taxon>
        <taxon>Acytosteliaceae</taxon>
        <taxon>Heterostelium</taxon>
    </lineage>
</organism>
<dbReference type="InterPro" id="IPR036770">
    <property type="entry name" value="Ankyrin_rpt-contain_sf"/>
</dbReference>
<dbReference type="Gene3D" id="1.25.40.20">
    <property type="entry name" value="Ankyrin repeat-containing domain"/>
    <property type="match status" value="1"/>
</dbReference>
<evidence type="ECO:0008006" key="3">
    <source>
        <dbReference type="Google" id="ProtNLM"/>
    </source>
</evidence>
<dbReference type="RefSeq" id="XP_020432683.1">
    <property type="nucleotide sequence ID" value="XM_020577356.1"/>
</dbReference>
<dbReference type="OMA" id="DILAFFW"/>
<dbReference type="InParanoid" id="D3BDB9"/>
<dbReference type="Proteomes" id="UP000001396">
    <property type="component" value="Unassembled WGS sequence"/>
</dbReference>
<comment type="caution">
    <text evidence="1">The sequence shown here is derived from an EMBL/GenBank/DDBJ whole genome shotgun (WGS) entry which is preliminary data.</text>
</comment>
<dbReference type="AlphaFoldDB" id="D3BDB9"/>
<keyword evidence="2" id="KW-1185">Reference proteome</keyword>
<dbReference type="PANTHER" id="PTHR46586:SF3">
    <property type="entry name" value="ANKYRIN REPEAT-CONTAINING PROTEIN"/>
    <property type="match status" value="1"/>
</dbReference>
<evidence type="ECO:0000313" key="1">
    <source>
        <dbReference type="EMBL" id="EFA80563.1"/>
    </source>
</evidence>
<dbReference type="GeneID" id="31361984"/>
<evidence type="ECO:0000313" key="2">
    <source>
        <dbReference type="Proteomes" id="UP000001396"/>
    </source>
</evidence>